<gene>
    <name evidence="2" type="ORF">HETSPECPRED_002934</name>
</gene>
<organism evidence="2 3">
    <name type="scientific">Heterodermia speciosa</name>
    <dbReference type="NCBI Taxonomy" id="116794"/>
    <lineage>
        <taxon>Eukaryota</taxon>
        <taxon>Fungi</taxon>
        <taxon>Dikarya</taxon>
        <taxon>Ascomycota</taxon>
        <taxon>Pezizomycotina</taxon>
        <taxon>Lecanoromycetes</taxon>
        <taxon>OSLEUM clade</taxon>
        <taxon>Lecanoromycetidae</taxon>
        <taxon>Caliciales</taxon>
        <taxon>Physciaceae</taxon>
        <taxon>Heterodermia</taxon>
    </lineage>
</organism>
<dbReference type="InterPro" id="IPR032710">
    <property type="entry name" value="NTF2-like_dom_sf"/>
</dbReference>
<name>A0A8H3IK26_9LECA</name>
<evidence type="ECO:0000313" key="2">
    <source>
        <dbReference type="EMBL" id="CAF9916509.1"/>
    </source>
</evidence>
<evidence type="ECO:0000313" key="3">
    <source>
        <dbReference type="Proteomes" id="UP000664521"/>
    </source>
</evidence>
<dbReference type="InterPro" id="IPR027843">
    <property type="entry name" value="DUF4440"/>
</dbReference>
<dbReference type="NCBIfam" id="TIGR02246">
    <property type="entry name" value="SgcJ/EcaC family oxidoreductase"/>
    <property type="match status" value="1"/>
</dbReference>
<accession>A0A8H3IK26</accession>
<sequence>MNETYSGLFGPTLSQDIEAITAALNSYQDGLNASSTDQVMKLYAPDGVFMAQHSPSAVGTDAIRKAYDGIFASITLQVKFNILEVIPTAPNWAFARATSAGSTVVKAGGGGLEANQELFILQKLGGEWKIARYCFSTTNPRH</sequence>
<dbReference type="InterPro" id="IPR011944">
    <property type="entry name" value="Steroid_delta5-4_isomerase"/>
</dbReference>
<dbReference type="EMBL" id="CAJPDS010000018">
    <property type="protein sequence ID" value="CAF9916509.1"/>
    <property type="molecule type" value="Genomic_DNA"/>
</dbReference>
<evidence type="ECO:0000259" key="1">
    <source>
        <dbReference type="Pfam" id="PF14534"/>
    </source>
</evidence>
<dbReference type="AlphaFoldDB" id="A0A8H3IK26"/>
<feature type="domain" description="DUF4440" evidence="1">
    <location>
        <begin position="20"/>
        <end position="130"/>
    </location>
</feature>
<dbReference type="OrthoDB" id="332863at2759"/>
<dbReference type="Gene3D" id="3.10.450.50">
    <property type="match status" value="1"/>
</dbReference>
<reference evidence="2" key="1">
    <citation type="submission" date="2021-03" db="EMBL/GenBank/DDBJ databases">
        <authorList>
            <person name="Tagirdzhanova G."/>
        </authorList>
    </citation>
    <scope>NUCLEOTIDE SEQUENCE</scope>
</reference>
<comment type="caution">
    <text evidence="2">The sequence shown here is derived from an EMBL/GenBank/DDBJ whole genome shotgun (WGS) entry which is preliminary data.</text>
</comment>
<dbReference type="SUPFAM" id="SSF54427">
    <property type="entry name" value="NTF2-like"/>
    <property type="match status" value="1"/>
</dbReference>
<dbReference type="Pfam" id="PF14534">
    <property type="entry name" value="DUF4440"/>
    <property type="match status" value="1"/>
</dbReference>
<protein>
    <recommendedName>
        <fullName evidence="1">DUF4440 domain-containing protein</fullName>
    </recommendedName>
</protein>
<dbReference type="Proteomes" id="UP000664521">
    <property type="component" value="Unassembled WGS sequence"/>
</dbReference>
<proteinExistence type="predicted"/>
<keyword evidence="3" id="KW-1185">Reference proteome</keyword>